<reference evidence="2 3" key="1">
    <citation type="submission" date="2023-07" db="EMBL/GenBank/DDBJ databases">
        <title>Functional and genomic diversity of the sorghum phyllosphere microbiome.</title>
        <authorList>
            <person name="Shade A."/>
        </authorList>
    </citation>
    <scope>NUCLEOTIDE SEQUENCE [LARGE SCALE GENOMIC DNA]</scope>
    <source>
        <strain evidence="2 3">SORGH_AS_1126</strain>
    </source>
</reference>
<dbReference type="RefSeq" id="WP_306927855.1">
    <property type="nucleotide sequence ID" value="NZ_JAUTBL010000001.1"/>
</dbReference>
<accession>A0ABU0UDW3</accession>
<protein>
    <submittedName>
        <fullName evidence="2">Uncharacterized protein</fullName>
    </submittedName>
</protein>
<keyword evidence="3" id="KW-1185">Reference proteome</keyword>
<dbReference type="Proteomes" id="UP001224781">
    <property type="component" value="Unassembled WGS sequence"/>
</dbReference>
<gene>
    <name evidence="2" type="ORF">QE408_000252</name>
</gene>
<sequence length="616" mass="66134">MAMPWEMNWDEPAKEKKSEAPTGGMPWDRDWSAEPEATPEPVFSGSLLPLSKDASGEVSFDSNAGLLGSFKKAFMTPGDAMAGKFDPTSDEGIGRAFEFATTFSPAGLQGAVPKTATTVVPRSGFNPVKNTIIGKADDGAVIAQRVKDFTDIGVQPTTGMVSGSTRAAAKEHALLMTGAGKNLQERMGDAYTKQGDEFGRIVDGITSRTNPGSKTTTRQELGDMLPEQAQAAKDAAYARSESLYNDVGRLTGDKPVASDATKAFSKSLAETKKGLGKSEALNRGPQLDQALRQTQAIVDDMGKGMTFTKLKEARTAISQIANKPDVDPALKAHLQGLRNAITTDMEATARGAGDDALQAFRKANNHYRRTVDGDTGFGKGSPVNTLMNKPTPEEVYGYVMGKSKEGGSRLNAVRRQIEKSEDGRATWDNLTGSVVERIGLKNADDVGSYDPGMFMRNWKAMAPEAKDVLFKGTGRAQYRADLDRLARIADDMAKYGKHKNHSNTQTHKTMLEEANPFDKGSLLAAALAGPKGFALAAGAKSANALSKGYQAKMLSDPETVRWLAGIPRAQVEKGGLRKHVGALVDIARKTPDPVTRTAVYDYLRTVGYEPQNNDNN</sequence>
<comment type="caution">
    <text evidence="2">The sequence shown here is derived from an EMBL/GenBank/DDBJ whole genome shotgun (WGS) entry which is preliminary data.</text>
</comment>
<dbReference type="EMBL" id="JAUTBL010000001">
    <property type="protein sequence ID" value="MDQ1183130.1"/>
    <property type="molecule type" value="Genomic_DNA"/>
</dbReference>
<evidence type="ECO:0000313" key="3">
    <source>
        <dbReference type="Proteomes" id="UP001224781"/>
    </source>
</evidence>
<organism evidence="2 3">
    <name type="scientific">Agrobacterium larrymoorei</name>
    <dbReference type="NCBI Taxonomy" id="160699"/>
    <lineage>
        <taxon>Bacteria</taxon>
        <taxon>Pseudomonadati</taxon>
        <taxon>Pseudomonadota</taxon>
        <taxon>Alphaproteobacteria</taxon>
        <taxon>Hyphomicrobiales</taxon>
        <taxon>Rhizobiaceae</taxon>
        <taxon>Rhizobium/Agrobacterium group</taxon>
        <taxon>Agrobacterium</taxon>
    </lineage>
</organism>
<evidence type="ECO:0000313" key="2">
    <source>
        <dbReference type="EMBL" id="MDQ1183130.1"/>
    </source>
</evidence>
<evidence type="ECO:0000256" key="1">
    <source>
        <dbReference type="SAM" id="MobiDB-lite"/>
    </source>
</evidence>
<proteinExistence type="predicted"/>
<feature type="region of interest" description="Disordered" evidence="1">
    <location>
        <begin position="1"/>
        <end position="43"/>
    </location>
</feature>
<name>A0ABU0UDW3_9HYPH</name>